<keyword evidence="1" id="KW-0418">Kinase</keyword>
<comment type="caution">
    <text evidence="1">The sequence shown here is derived from an EMBL/GenBank/DDBJ whole genome shotgun (WGS) entry which is preliminary data.</text>
</comment>
<keyword evidence="1" id="KW-0723">Serine/threonine-protein kinase</keyword>
<proteinExistence type="predicted"/>
<reference evidence="2" key="1">
    <citation type="journal article" date="2022" name="Nat. Commun.">
        <title>Chromosome evolution and the genetic basis of agronomically important traits in greater yam.</title>
        <authorList>
            <person name="Bredeson J.V."/>
            <person name="Lyons J.B."/>
            <person name="Oniyinde I.O."/>
            <person name="Okereke N.R."/>
            <person name="Kolade O."/>
            <person name="Nnabue I."/>
            <person name="Nwadili C.O."/>
            <person name="Hribova E."/>
            <person name="Parker M."/>
            <person name="Nwogha J."/>
            <person name="Shu S."/>
            <person name="Carlson J."/>
            <person name="Kariba R."/>
            <person name="Muthemba S."/>
            <person name="Knop K."/>
            <person name="Barton G.J."/>
            <person name="Sherwood A.V."/>
            <person name="Lopez-Montes A."/>
            <person name="Asiedu R."/>
            <person name="Jamnadass R."/>
            <person name="Muchugi A."/>
            <person name="Goodstein D."/>
            <person name="Egesi C.N."/>
            <person name="Featherston J."/>
            <person name="Asfaw A."/>
            <person name="Simpson G.G."/>
            <person name="Dolezel J."/>
            <person name="Hendre P.S."/>
            <person name="Van Deynze A."/>
            <person name="Kumar P.L."/>
            <person name="Obidiegwu J.E."/>
            <person name="Bhattacharjee R."/>
            <person name="Rokhsar D.S."/>
        </authorList>
    </citation>
    <scope>NUCLEOTIDE SEQUENCE [LARGE SCALE GENOMIC DNA]</scope>
    <source>
        <strain evidence="2">cv. TDa95/00328</strain>
    </source>
</reference>
<keyword evidence="1" id="KW-0808">Transferase</keyword>
<gene>
    <name evidence="1" type="ORF">IHE45_15G122900</name>
</gene>
<dbReference type="EC" id="2.7.11.1" evidence="1"/>
<name>A0ACB7UPE2_DIOAL</name>
<organism evidence="1 2">
    <name type="scientific">Dioscorea alata</name>
    <name type="common">Purple yam</name>
    <dbReference type="NCBI Taxonomy" id="55571"/>
    <lineage>
        <taxon>Eukaryota</taxon>
        <taxon>Viridiplantae</taxon>
        <taxon>Streptophyta</taxon>
        <taxon>Embryophyta</taxon>
        <taxon>Tracheophyta</taxon>
        <taxon>Spermatophyta</taxon>
        <taxon>Magnoliopsida</taxon>
        <taxon>Liliopsida</taxon>
        <taxon>Dioscoreales</taxon>
        <taxon>Dioscoreaceae</taxon>
        <taxon>Dioscorea</taxon>
    </lineage>
</organism>
<accession>A0ACB7UPE2</accession>
<protein>
    <submittedName>
        <fullName evidence="1">Non-specific serine/threonine protein kinase protein</fullName>
        <ecNumber evidence="1">2.7.11.1</ecNumber>
    </submittedName>
</protein>
<evidence type="ECO:0000313" key="1">
    <source>
        <dbReference type="EMBL" id="KAH7662274.1"/>
    </source>
</evidence>
<sequence>MLIAKLQHRNLVRLLGCCIEGEERILVYEYMPNKSLDFFLFGKSKDQVLDWLTRFKIIMGIARGLLYLHQDSRLRVIHRDLKASNILLDEEMNPKISDFGMARIFGGDEAEGSTRKIVGTYGYMSPEYAMHGVFSQKSDVFSFGVLVLEIITGKKNRGLYLADSHTNLLDRVWSSWKEGNSLQVVDESMKSSYDMNEVIRCINVGLLCVQNHPEDRPLMASVVLMLGGDSAFCAYPKEPGVPLRRVPHQSESSSSKQDTSSTNEMSMTLFEGR</sequence>
<dbReference type="EMBL" id="CM037025">
    <property type="protein sequence ID" value="KAH7662274.1"/>
    <property type="molecule type" value="Genomic_DNA"/>
</dbReference>
<evidence type="ECO:0000313" key="2">
    <source>
        <dbReference type="Proteomes" id="UP000827976"/>
    </source>
</evidence>
<keyword evidence="2" id="KW-1185">Reference proteome</keyword>
<dbReference type="Proteomes" id="UP000827976">
    <property type="component" value="Chromosome 15"/>
</dbReference>